<dbReference type="PANTHER" id="PTHR21327">
    <property type="entry name" value="GTP CYCLOHYDROLASE II-RELATED"/>
    <property type="match status" value="1"/>
</dbReference>
<reference evidence="4" key="1">
    <citation type="submission" date="2018-05" db="EMBL/GenBank/DDBJ databases">
        <authorList>
            <person name="Lanie J.A."/>
            <person name="Ng W.-L."/>
            <person name="Kazmierczak K.M."/>
            <person name="Andrzejewski T.M."/>
            <person name="Davidsen T.M."/>
            <person name="Wayne K.J."/>
            <person name="Tettelin H."/>
            <person name="Glass J.I."/>
            <person name="Rusch D."/>
            <person name="Podicherti R."/>
            <person name="Tsui H.-C.T."/>
            <person name="Winkler M.E."/>
        </authorList>
    </citation>
    <scope>NUCLEOTIDE SEQUENCE</scope>
</reference>
<accession>A0A382UQ41</accession>
<dbReference type="SUPFAM" id="SSF55821">
    <property type="entry name" value="YrdC/RibB"/>
    <property type="match status" value="1"/>
</dbReference>
<evidence type="ECO:0008006" key="5">
    <source>
        <dbReference type="Google" id="ProtNLM"/>
    </source>
</evidence>
<dbReference type="Gene3D" id="3.90.870.10">
    <property type="entry name" value="DHBP synthase"/>
    <property type="match status" value="1"/>
</dbReference>
<proteinExistence type="predicted"/>
<keyword evidence="3" id="KW-0479">Metal-binding</keyword>
<dbReference type="InterPro" id="IPR017945">
    <property type="entry name" value="DHBP_synth_RibB-like_a/b_dom"/>
</dbReference>
<dbReference type="GO" id="GO:0008686">
    <property type="term" value="F:3,4-dihydroxy-2-butanone-4-phosphate synthase activity"/>
    <property type="evidence" value="ECO:0007669"/>
    <property type="project" value="InterPro"/>
</dbReference>
<dbReference type="GO" id="GO:0009231">
    <property type="term" value="P:riboflavin biosynthetic process"/>
    <property type="evidence" value="ECO:0007669"/>
    <property type="project" value="UniProtKB-UniPathway"/>
</dbReference>
<dbReference type="UniPathway" id="UPA00275"/>
<sequence>MYILVDDENRENEGDLVIPASNVSPKNINFMAKYGRGLICLSLSSKQAKKLNLSLMSPINKSRNQTAFTISIEARKGVTTGISARDRSLTIATAIKSNGKKNEIVSPGHIFPIISKEGGVLVRAGHTEASIDISKLAKKNPSAVI</sequence>
<feature type="non-terminal residue" evidence="4">
    <location>
        <position position="145"/>
    </location>
</feature>
<protein>
    <recommendedName>
        <fullName evidence="5">3,4-dihydroxy-2-butanone-4-phosphate synthase</fullName>
    </recommendedName>
</protein>
<evidence type="ECO:0000256" key="3">
    <source>
        <dbReference type="ARBA" id="ARBA00022723"/>
    </source>
</evidence>
<dbReference type="EMBL" id="UINC01145665">
    <property type="protein sequence ID" value="SVD35935.1"/>
    <property type="molecule type" value="Genomic_DNA"/>
</dbReference>
<evidence type="ECO:0000256" key="2">
    <source>
        <dbReference type="ARBA" id="ARBA00022619"/>
    </source>
</evidence>
<evidence type="ECO:0000313" key="4">
    <source>
        <dbReference type="EMBL" id="SVD35935.1"/>
    </source>
</evidence>
<dbReference type="GO" id="GO:0003935">
    <property type="term" value="F:GTP cyclohydrolase II activity"/>
    <property type="evidence" value="ECO:0007669"/>
    <property type="project" value="TreeGrafter"/>
</dbReference>
<dbReference type="PANTHER" id="PTHR21327:SF18">
    <property type="entry name" value="3,4-DIHYDROXY-2-BUTANONE 4-PHOSPHATE SYNTHASE"/>
    <property type="match status" value="1"/>
</dbReference>
<comment type="pathway">
    <text evidence="1">Cofactor biosynthesis; riboflavin biosynthesis.</text>
</comment>
<dbReference type="AlphaFoldDB" id="A0A382UQ41"/>
<name>A0A382UQ41_9ZZZZ</name>
<evidence type="ECO:0000256" key="1">
    <source>
        <dbReference type="ARBA" id="ARBA00005104"/>
    </source>
</evidence>
<dbReference type="Pfam" id="PF00926">
    <property type="entry name" value="DHBP_synthase"/>
    <property type="match status" value="1"/>
</dbReference>
<dbReference type="GO" id="GO:0005829">
    <property type="term" value="C:cytosol"/>
    <property type="evidence" value="ECO:0007669"/>
    <property type="project" value="TreeGrafter"/>
</dbReference>
<dbReference type="InterPro" id="IPR000422">
    <property type="entry name" value="DHBP_synthase_RibB"/>
</dbReference>
<gene>
    <name evidence="4" type="ORF">METZ01_LOCUS388789</name>
</gene>
<organism evidence="4">
    <name type="scientific">marine metagenome</name>
    <dbReference type="NCBI Taxonomy" id="408172"/>
    <lineage>
        <taxon>unclassified sequences</taxon>
        <taxon>metagenomes</taxon>
        <taxon>ecological metagenomes</taxon>
    </lineage>
</organism>
<keyword evidence="2" id="KW-0686">Riboflavin biosynthesis</keyword>
<dbReference type="GO" id="GO:0046872">
    <property type="term" value="F:metal ion binding"/>
    <property type="evidence" value="ECO:0007669"/>
    <property type="project" value="UniProtKB-KW"/>
</dbReference>